<dbReference type="PROSITE" id="PS00061">
    <property type="entry name" value="ADH_SHORT"/>
    <property type="match status" value="1"/>
</dbReference>
<dbReference type="PANTHER" id="PTHR43544">
    <property type="entry name" value="SHORT-CHAIN DEHYDROGENASE/REDUCTASE"/>
    <property type="match status" value="1"/>
</dbReference>
<dbReference type="Gene3D" id="3.40.50.720">
    <property type="entry name" value="NAD(P)-binding Rossmann-like Domain"/>
    <property type="match status" value="1"/>
</dbReference>
<evidence type="ECO:0000256" key="3">
    <source>
        <dbReference type="ARBA" id="ARBA00023002"/>
    </source>
</evidence>
<gene>
    <name evidence="4" type="ORF">CALVIDRAFT_551063</name>
</gene>
<evidence type="ECO:0000313" key="5">
    <source>
        <dbReference type="Proteomes" id="UP000076738"/>
    </source>
</evidence>
<dbReference type="InterPro" id="IPR020904">
    <property type="entry name" value="Sc_DH/Rdtase_CS"/>
</dbReference>
<dbReference type="AlphaFoldDB" id="A0A167I758"/>
<name>A0A167I758_CALVF</name>
<dbReference type="Pfam" id="PF00106">
    <property type="entry name" value="adh_short"/>
    <property type="match status" value="1"/>
</dbReference>
<evidence type="ECO:0000313" key="4">
    <source>
        <dbReference type="EMBL" id="KZO92365.1"/>
    </source>
</evidence>
<dbReference type="OrthoDB" id="9876299at2759"/>
<dbReference type="GO" id="GO:0005737">
    <property type="term" value="C:cytoplasm"/>
    <property type="evidence" value="ECO:0007669"/>
    <property type="project" value="TreeGrafter"/>
</dbReference>
<evidence type="ECO:0000256" key="1">
    <source>
        <dbReference type="ARBA" id="ARBA00006484"/>
    </source>
</evidence>
<dbReference type="PANTHER" id="PTHR43544:SF7">
    <property type="entry name" value="NADB-LER2"/>
    <property type="match status" value="1"/>
</dbReference>
<proteinExistence type="inferred from homology"/>
<keyword evidence="3" id="KW-0560">Oxidoreductase</keyword>
<organism evidence="4 5">
    <name type="scientific">Calocera viscosa (strain TUFC12733)</name>
    <dbReference type="NCBI Taxonomy" id="1330018"/>
    <lineage>
        <taxon>Eukaryota</taxon>
        <taxon>Fungi</taxon>
        <taxon>Dikarya</taxon>
        <taxon>Basidiomycota</taxon>
        <taxon>Agaricomycotina</taxon>
        <taxon>Dacrymycetes</taxon>
        <taxon>Dacrymycetales</taxon>
        <taxon>Dacrymycetaceae</taxon>
        <taxon>Calocera</taxon>
    </lineage>
</organism>
<dbReference type="CDD" id="cd05325">
    <property type="entry name" value="carb_red_sniffer_like_SDR_c"/>
    <property type="match status" value="1"/>
</dbReference>
<sequence>MSPTVYLVSGANRGIGLGIVSQLAARPNTIVFAGARNPSSASGLHALAAKHPNTLHVVQLTSADKASNDAAIAGIRRIAGRLDIIIANAGINTFFGQVLDTEPDVALEHYRVNFIGPLVLFQAAWSLLQQSPQPKFAIVSSLAGSIQVGAALPSGLLAYGASKTAVNYLAVKMHHEHKDLVVLALNPGGVATDMAAFAQRSDALMAQMDLITVEESAGGILSVVDTAVRKEDGLQLTNYDGTKYPW</sequence>
<dbReference type="GO" id="GO:0016491">
    <property type="term" value="F:oxidoreductase activity"/>
    <property type="evidence" value="ECO:0007669"/>
    <property type="project" value="UniProtKB-KW"/>
</dbReference>
<dbReference type="SUPFAM" id="SSF51735">
    <property type="entry name" value="NAD(P)-binding Rossmann-fold domains"/>
    <property type="match status" value="1"/>
</dbReference>
<reference evidence="4 5" key="1">
    <citation type="journal article" date="2016" name="Mol. Biol. Evol.">
        <title>Comparative Genomics of Early-Diverging Mushroom-Forming Fungi Provides Insights into the Origins of Lignocellulose Decay Capabilities.</title>
        <authorList>
            <person name="Nagy L.G."/>
            <person name="Riley R."/>
            <person name="Tritt A."/>
            <person name="Adam C."/>
            <person name="Daum C."/>
            <person name="Floudas D."/>
            <person name="Sun H."/>
            <person name="Yadav J.S."/>
            <person name="Pangilinan J."/>
            <person name="Larsson K.H."/>
            <person name="Matsuura K."/>
            <person name="Barry K."/>
            <person name="Labutti K."/>
            <person name="Kuo R."/>
            <person name="Ohm R.A."/>
            <person name="Bhattacharya S.S."/>
            <person name="Shirouzu T."/>
            <person name="Yoshinaga Y."/>
            <person name="Martin F.M."/>
            <person name="Grigoriev I.V."/>
            <person name="Hibbett D.S."/>
        </authorList>
    </citation>
    <scope>NUCLEOTIDE SEQUENCE [LARGE SCALE GENOMIC DNA]</scope>
    <source>
        <strain evidence="4 5">TUFC12733</strain>
    </source>
</reference>
<keyword evidence="5" id="KW-1185">Reference proteome</keyword>
<accession>A0A167I758</accession>
<dbReference type="InterPro" id="IPR002347">
    <property type="entry name" value="SDR_fam"/>
</dbReference>
<evidence type="ECO:0000256" key="2">
    <source>
        <dbReference type="ARBA" id="ARBA00022857"/>
    </source>
</evidence>
<dbReference type="EMBL" id="KV417311">
    <property type="protein sequence ID" value="KZO92365.1"/>
    <property type="molecule type" value="Genomic_DNA"/>
</dbReference>
<comment type="similarity">
    <text evidence="1">Belongs to the short-chain dehydrogenases/reductases (SDR) family.</text>
</comment>
<keyword evidence="2" id="KW-0521">NADP</keyword>
<dbReference type="InterPro" id="IPR051468">
    <property type="entry name" value="Fungal_SecMetab_SDRs"/>
</dbReference>
<dbReference type="PRINTS" id="PR00081">
    <property type="entry name" value="GDHRDH"/>
</dbReference>
<dbReference type="Proteomes" id="UP000076738">
    <property type="component" value="Unassembled WGS sequence"/>
</dbReference>
<dbReference type="InterPro" id="IPR036291">
    <property type="entry name" value="NAD(P)-bd_dom_sf"/>
</dbReference>
<protein>
    <submittedName>
        <fullName evidence="4">NAD(P)-binding protein</fullName>
    </submittedName>
</protein>